<accession>A0A7J8DHU2</accession>
<gene>
    <name evidence="1" type="ORF">HJG63_008562</name>
</gene>
<evidence type="ECO:0000313" key="2">
    <source>
        <dbReference type="Proteomes" id="UP000593571"/>
    </source>
</evidence>
<organism evidence="1 2">
    <name type="scientific">Rousettus aegyptiacus</name>
    <name type="common">Egyptian fruit bat</name>
    <name type="synonym">Pteropus aegyptiacus</name>
    <dbReference type="NCBI Taxonomy" id="9407"/>
    <lineage>
        <taxon>Eukaryota</taxon>
        <taxon>Metazoa</taxon>
        <taxon>Chordata</taxon>
        <taxon>Craniata</taxon>
        <taxon>Vertebrata</taxon>
        <taxon>Euteleostomi</taxon>
        <taxon>Mammalia</taxon>
        <taxon>Eutheria</taxon>
        <taxon>Laurasiatheria</taxon>
        <taxon>Chiroptera</taxon>
        <taxon>Yinpterochiroptera</taxon>
        <taxon>Pteropodoidea</taxon>
        <taxon>Pteropodidae</taxon>
        <taxon>Rousettinae</taxon>
        <taxon>Rousettus</taxon>
    </lineage>
</organism>
<sequence length="126" mass="14620">MTSLLRPQQKQMPCSLGSRKRWPWDPDHVHLSSSPSIPSVFTDRLECCGRSPCCCPFVKMSRGQTCCGRRLGIPVTSSPVDPGRISFVLIYPPLSRLIHSHHTQPRWDSCYKERSIPLFFFFFFWF</sequence>
<proteinExistence type="predicted"/>
<dbReference type="EMBL" id="JACASE010000012">
    <property type="protein sequence ID" value="KAF6422748.1"/>
    <property type="molecule type" value="Genomic_DNA"/>
</dbReference>
<name>A0A7J8DHU2_ROUAE</name>
<protein>
    <submittedName>
        <fullName evidence="1">Uncharacterized protein</fullName>
    </submittedName>
</protein>
<dbReference type="AlphaFoldDB" id="A0A7J8DHU2"/>
<comment type="caution">
    <text evidence="1">The sequence shown here is derived from an EMBL/GenBank/DDBJ whole genome shotgun (WGS) entry which is preliminary data.</text>
</comment>
<keyword evidence="2" id="KW-1185">Reference proteome</keyword>
<reference evidence="1 2" key="1">
    <citation type="journal article" date="2020" name="Nature">
        <title>Six reference-quality genomes reveal evolution of bat adaptations.</title>
        <authorList>
            <person name="Jebb D."/>
            <person name="Huang Z."/>
            <person name="Pippel M."/>
            <person name="Hughes G.M."/>
            <person name="Lavrichenko K."/>
            <person name="Devanna P."/>
            <person name="Winkler S."/>
            <person name="Jermiin L.S."/>
            <person name="Skirmuntt E.C."/>
            <person name="Katzourakis A."/>
            <person name="Burkitt-Gray L."/>
            <person name="Ray D.A."/>
            <person name="Sullivan K.A.M."/>
            <person name="Roscito J.G."/>
            <person name="Kirilenko B.M."/>
            <person name="Davalos L.M."/>
            <person name="Corthals A.P."/>
            <person name="Power M.L."/>
            <person name="Jones G."/>
            <person name="Ransome R.D."/>
            <person name="Dechmann D.K.N."/>
            <person name="Locatelli A.G."/>
            <person name="Puechmaille S.J."/>
            <person name="Fedrigo O."/>
            <person name="Jarvis E.D."/>
            <person name="Hiller M."/>
            <person name="Vernes S.C."/>
            <person name="Myers E.W."/>
            <person name="Teeling E.C."/>
        </authorList>
    </citation>
    <scope>NUCLEOTIDE SEQUENCE [LARGE SCALE GENOMIC DNA]</scope>
    <source>
        <strain evidence="1">MRouAeg1</strain>
        <tissue evidence="1">Muscle</tissue>
    </source>
</reference>
<evidence type="ECO:0000313" key="1">
    <source>
        <dbReference type="EMBL" id="KAF6422748.1"/>
    </source>
</evidence>
<dbReference type="Proteomes" id="UP000593571">
    <property type="component" value="Unassembled WGS sequence"/>
</dbReference>